<evidence type="ECO:0000313" key="2">
    <source>
        <dbReference type="Proteomes" id="UP001206788"/>
    </source>
</evidence>
<organism evidence="1 2">
    <name type="scientific">Algoriphagus limi</name>
    <dbReference type="NCBI Taxonomy" id="2975273"/>
    <lineage>
        <taxon>Bacteria</taxon>
        <taxon>Pseudomonadati</taxon>
        <taxon>Bacteroidota</taxon>
        <taxon>Cytophagia</taxon>
        <taxon>Cytophagales</taxon>
        <taxon>Cyclobacteriaceae</taxon>
        <taxon>Algoriphagus</taxon>
    </lineage>
</organism>
<gene>
    <name evidence="1" type="ORF">NY014_03790</name>
</gene>
<dbReference type="EMBL" id="JANWGH010000001">
    <property type="protein sequence ID" value="MCS5489533.1"/>
    <property type="molecule type" value="Genomic_DNA"/>
</dbReference>
<accession>A0ABT2G438</accession>
<proteinExistence type="predicted"/>
<evidence type="ECO:0000313" key="1">
    <source>
        <dbReference type="EMBL" id="MCS5489533.1"/>
    </source>
</evidence>
<sequence>MKYKISIPVFFKVNSNTLKCSIDLKKIKMKKNYFLGKNLLILLTGSLIATSCMTDAESPVIQDDQVEIALEDIGQTGEENLRKGWTFQYVDTFQNQIIPTPTNDGVFLPGEGVGKASRLGKSYSFINQVVTGPITSEGAPVTMFFFEELVELGIDLEDLTDNISTVVVNGGEHALFMESKTNFATPVSNERIEFQAEVIIVGGTKKYKGVTGTGQVTGWYNPNNGQGQSTVSAEITLKE</sequence>
<reference evidence="1 2" key="1">
    <citation type="submission" date="2022-08" db="EMBL/GenBank/DDBJ databases">
        <title>Algoriphagus sp. CAU 1643 isolated from mud.</title>
        <authorList>
            <person name="Kim W."/>
        </authorList>
    </citation>
    <scope>NUCLEOTIDE SEQUENCE [LARGE SCALE GENOMIC DNA]</scope>
    <source>
        <strain evidence="1 2">CAU 1643</strain>
    </source>
</reference>
<dbReference type="Proteomes" id="UP001206788">
    <property type="component" value="Unassembled WGS sequence"/>
</dbReference>
<comment type="caution">
    <text evidence="1">The sequence shown here is derived from an EMBL/GenBank/DDBJ whole genome shotgun (WGS) entry which is preliminary data.</text>
</comment>
<name>A0ABT2G438_9BACT</name>
<dbReference type="RefSeq" id="WP_259413200.1">
    <property type="nucleotide sequence ID" value="NZ_JANWGH010000001.1"/>
</dbReference>
<protein>
    <submittedName>
        <fullName evidence="1">Uncharacterized protein</fullName>
    </submittedName>
</protein>
<keyword evidence="2" id="KW-1185">Reference proteome</keyword>